<dbReference type="GO" id="GO:0016787">
    <property type="term" value="F:hydrolase activity"/>
    <property type="evidence" value="ECO:0007669"/>
    <property type="project" value="UniProtKB-KW"/>
</dbReference>
<organism evidence="3">
    <name type="scientific">Candida tenuis (strain ATCC 10573 / BCRC 21748 / CBS 615 / JCM 9827 / NBRC 10315 / NRRL Y-1498 / VKM Y-70)</name>
    <name type="common">Yeast</name>
    <name type="synonym">Yamadazyma tenuis</name>
    <dbReference type="NCBI Taxonomy" id="590646"/>
    <lineage>
        <taxon>Eukaryota</taxon>
        <taxon>Fungi</taxon>
        <taxon>Dikarya</taxon>
        <taxon>Ascomycota</taxon>
        <taxon>Saccharomycotina</taxon>
        <taxon>Pichiomycetes</taxon>
        <taxon>Debaryomycetaceae</taxon>
        <taxon>Yamadazyma</taxon>
    </lineage>
</organism>
<dbReference type="AlphaFoldDB" id="G3AWF1"/>
<dbReference type="GeneID" id="90981985"/>
<proteinExistence type="predicted"/>
<dbReference type="InterPro" id="IPR013830">
    <property type="entry name" value="SGNH_hydro"/>
</dbReference>
<dbReference type="CDD" id="cd01838">
    <property type="entry name" value="Isoamyl_acetate_hydrolase_like"/>
    <property type="match status" value="1"/>
</dbReference>
<protein>
    <submittedName>
        <fullName evidence="2">SGNH hydrolase</fullName>
    </submittedName>
</protein>
<dbReference type="Pfam" id="PF13472">
    <property type="entry name" value="Lipase_GDSL_2"/>
    <property type="match status" value="1"/>
</dbReference>
<dbReference type="STRING" id="590646.G3AWF1"/>
<sequence length="255" mass="29130">MAVYWDKFILFGDSITQHSFDQIRGFGLGAGLQSLYVRKLDVINRGFSGYNSEEARLMLPHILEAEMSGKSQVKLMTIFFGTNDGLNTFQGVPLGRYIENTKYMVEFAREKGVENVIIIGPALHDTPTFLNQNKDQGVGPVTSNSIYRKTNDHLTKLCKDLNVPFIDTWKVFQAASGYTELELLDEQYPNLLEFLFDGIHFSPSGYQLLFDEVCRVIDKWYPDFAADKLEMKFPNFTDVDMENLSESLFANVRLQ</sequence>
<dbReference type="InterPro" id="IPR045136">
    <property type="entry name" value="Iah1-like"/>
</dbReference>
<dbReference type="eggNOG" id="KOG3035">
    <property type="taxonomic scope" value="Eukaryota"/>
</dbReference>
<accession>G3AWF1</accession>
<evidence type="ECO:0000313" key="2">
    <source>
        <dbReference type="EMBL" id="EGV66794.1"/>
    </source>
</evidence>
<dbReference type="OrthoDB" id="671439at2759"/>
<dbReference type="InterPro" id="IPR036514">
    <property type="entry name" value="SGNH_hydro_sf"/>
</dbReference>
<dbReference type="PANTHER" id="PTHR14209:SF19">
    <property type="entry name" value="ISOAMYL ACETATE-HYDROLYZING ESTERASE 1 HOMOLOG"/>
    <property type="match status" value="1"/>
</dbReference>
<dbReference type="Proteomes" id="UP000000707">
    <property type="component" value="Unassembled WGS sequence"/>
</dbReference>
<keyword evidence="2" id="KW-0378">Hydrolase</keyword>
<dbReference type="EMBL" id="GL996510">
    <property type="protein sequence ID" value="EGV66795.1"/>
    <property type="molecule type" value="Genomic_DNA"/>
</dbReference>
<dbReference type="HOGENOM" id="CLU_051989_0_3_1"/>
<keyword evidence="3" id="KW-1185">Reference proteome</keyword>
<dbReference type="EMBL" id="GL996510">
    <property type="protein sequence ID" value="EGV66794.1"/>
    <property type="molecule type" value="Genomic_DNA"/>
</dbReference>
<evidence type="ECO:0000259" key="1">
    <source>
        <dbReference type="Pfam" id="PF13472"/>
    </source>
</evidence>
<evidence type="ECO:0000313" key="3">
    <source>
        <dbReference type="Proteomes" id="UP000000707"/>
    </source>
</evidence>
<dbReference type="PANTHER" id="PTHR14209">
    <property type="entry name" value="ISOAMYL ACETATE-HYDROLYZING ESTERASE 1"/>
    <property type="match status" value="1"/>
</dbReference>
<feature type="domain" description="SGNH hydrolase-type esterase" evidence="1">
    <location>
        <begin position="10"/>
        <end position="208"/>
    </location>
</feature>
<gene>
    <name evidence="2" type="ORF">CANTEDRAFT_112246</name>
</gene>
<reference evidence="2 3" key="1">
    <citation type="journal article" date="2011" name="Proc. Natl. Acad. Sci. U.S.A.">
        <title>Comparative genomics of xylose-fermenting fungi for enhanced biofuel production.</title>
        <authorList>
            <person name="Wohlbach D.J."/>
            <person name="Kuo A."/>
            <person name="Sato T.K."/>
            <person name="Potts K.M."/>
            <person name="Salamov A.A."/>
            <person name="LaButti K.M."/>
            <person name="Sun H."/>
            <person name="Clum A."/>
            <person name="Pangilinan J.L."/>
            <person name="Lindquist E.A."/>
            <person name="Lucas S."/>
            <person name="Lapidus A."/>
            <person name="Jin M."/>
            <person name="Gunawan C."/>
            <person name="Balan V."/>
            <person name="Dale B.E."/>
            <person name="Jeffries T.W."/>
            <person name="Zinkel R."/>
            <person name="Barry K.W."/>
            <person name="Grigoriev I.V."/>
            <person name="Gasch A.P."/>
        </authorList>
    </citation>
    <scope>NUCLEOTIDE SEQUENCE [LARGE SCALE GENOMIC DNA]</scope>
    <source>
        <strain evidence="2">ATCC 10573</strain>
        <strain evidence="3">ATCC 10573 / BCRC 21748 / CBS 615 / JCM 9827 / NBRC 10315 / NRRL Y-1498 / VKM Y-70</strain>
    </source>
</reference>
<dbReference type="SUPFAM" id="SSF52266">
    <property type="entry name" value="SGNH hydrolase"/>
    <property type="match status" value="1"/>
</dbReference>
<name>G3AWF1_CANTC</name>
<dbReference type="KEGG" id="cten:90981985"/>
<dbReference type="Gene3D" id="3.40.50.1110">
    <property type="entry name" value="SGNH hydrolase"/>
    <property type="match status" value="1"/>
</dbReference>